<evidence type="ECO:0000313" key="9">
    <source>
        <dbReference type="EMBL" id="MEQ1405979.1"/>
    </source>
</evidence>
<comment type="caution">
    <text evidence="9">The sequence shown here is derived from an EMBL/GenBank/DDBJ whole genome shotgun (WGS) entry which is preliminary data.</text>
</comment>
<dbReference type="Pfam" id="PF08352">
    <property type="entry name" value="oligo_HPY"/>
    <property type="match status" value="1"/>
</dbReference>
<evidence type="ECO:0000313" key="10">
    <source>
        <dbReference type="Proteomes" id="UP001496627"/>
    </source>
</evidence>
<evidence type="ECO:0000259" key="8">
    <source>
        <dbReference type="PROSITE" id="PS50893"/>
    </source>
</evidence>
<evidence type="ECO:0000256" key="5">
    <source>
        <dbReference type="ARBA" id="ARBA00022741"/>
    </source>
</evidence>
<keyword evidence="7" id="KW-0472">Membrane</keyword>
<keyword evidence="3" id="KW-0813">Transport</keyword>
<name>A0ABV0M4T9_9HYPH</name>
<comment type="similarity">
    <text evidence="2">Belongs to the ABC transporter superfamily.</text>
</comment>
<dbReference type="InterPro" id="IPR003439">
    <property type="entry name" value="ABC_transporter-like_ATP-bd"/>
</dbReference>
<organism evidence="9 10">
    <name type="scientific">Neorhizobium phenanthreniclasticum</name>
    <dbReference type="NCBI Taxonomy" id="3157917"/>
    <lineage>
        <taxon>Bacteria</taxon>
        <taxon>Pseudomonadati</taxon>
        <taxon>Pseudomonadota</taxon>
        <taxon>Alphaproteobacteria</taxon>
        <taxon>Hyphomicrobiales</taxon>
        <taxon>Rhizobiaceae</taxon>
        <taxon>Rhizobium/Agrobacterium group</taxon>
        <taxon>Neorhizobium</taxon>
    </lineage>
</organism>
<keyword evidence="6 9" id="KW-0067">ATP-binding</keyword>
<dbReference type="GO" id="GO:0005524">
    <property type="term" value="F:ATP binding"/>
    <property type="evidence" value="ECO:0007669"/>
    <property type="project" value="UniProtKB-KW"/>
</dbReference>
<dbReference type="CDD" id="cd03257">
    <property type="entry name" value="ABC_NikE_OppD_transporters"/>
    <property type="match status" value="1"/>
</dbReference>
<dbReference type="SMART" id="SM00382">
    <property type="entry name" value="AAA"/>
    <property type="match status" value="1"/>
</dbReference>
<evidence type="ECO:0000256" key="4">
    <source>
        <dbReference type="ARBA" id="ARBA00022475"/>
    </source>
</evidence>
<evidence type="ECO:0000256" key="1">
    <source>
        <dbReference type="ARBA" id="ARBA00004417"/>
    </source>
</evidence>
<dbReference type="PROSITE" id="PS50893">
    <property type="entry name" value="ABC_TRANSPORTER_2"/>
    <property type="match status" value="1"/>
</dbReference>
<dbReference type="SUPFAM" id="SSF52540">
    <property type="entry name" value="P-loop containing nucleoside triphosphate hydrolases"/>
    <property type="match status" value="1"/>
</dbReference>
<dbReference type="Gene3D" id="3.40.50.300">
    <property type="entry name" value="P-loop containing nucleotide triphosphate hydrolases"/>
    <property type="match status" value="1"/>
</dbReference>
<accession>A0ABV0M4T9</accession>
<dbReference type="InterPro" id="IPR050388">
    <property type="entry name" value="ABC_Ni/Peptide_Import"/>
</dbReference>
<dbReference type="EMBL" id="JBEAAL010000008">
    <property type="protein sequence ID" value="MEQ1405979.1"/>
    <property type="molecule type" value="Genomic_DNA"/>
</dbReference>
<keyword evidence="10" id="KW-1185">Reference proteome</keyword>
<protein>
    <submittedName>
        <fullName evidence="9">ABC transporter ATP-binding protein</fullName>
    </submittedName>
</protein>
<evidence type="ECO:0000256" key="6">
    <source>
        <dbReference type="ARBA" id="ARBA00022840"/>
    </source>
</evidence>
<dbReference type="RefSeq" id="WP_227704151.1">
    <property type="nucleotide sequence ID" value="NZ_JBEAAL010000008.1"/>
</dbReference>
<keyword evidence="4" id="KW-1003">Cell membrane</keyword>
<proteinExistence type="inferred from homology"/>
<dbReference type="Pfam" id="PF00005">
    <property type="entry name" value="ABC_tran"/>
    <property type="match status" value="1"/>
</dbReference>
<sequence length="345" mass="37070">MTGSTDLMDIRGLTVEFEGRYRFTRALHGIDITLKRGEALGIVGESGCGKSITWMAVLGLLGRNARVGGSARLEGREILGADDARLSEIRGGRIAMIFQDPSSSLNPLHKIGWQLGEALRLHQGLTGAAARREAERLIDRVGIANARQRLGEYPHEFSGGMNQRVMIAMALAGNPDLLVADEPTTALDATIQAQILDLLDDLRRERNMALVLISHDLGMVAEMTERVVVMYCGRIVEDSPTADLFDNPAHPYTRGLIDAIPSIDGPRQRLLAIPGSVPPPDRLPSGCTFVPRCAVAGPECLRAVPTMIAAGTDGRHRAACVKLGDILPPANARLPASVEITAELV</sequence>
<feature type="domain" description="ABC transporter" evidence="8">
    <location>
        <begin position="10"/>
        <end position="257"/>
    </location>
</feature>
<dbReference type="Proteomes" id="UP001496627">
    <property type="component" value="Unassembled WGS sequence"/>
</dbReference>
<keyword evidence="5" id="KW-0547">Nucleotide-binding</keyword>
<dbReference type="PANTHER" id="PTHR43297">
    <property type="entry name" value="OLIGOPEPTIDE TRANSPORT ATP-BINDING PROTEIN APPD"/>
    <property type="match status" value="1"/>
</dbReference>
<dbReference type="PANTHER" id="PTHR43297:SF2">
    <property type="entry name" value="DIPEPTIDE TRANSPORT ATP-BINDING PROTEIN DPPD"/>
    <property type="match status" value="1"/>
</dbReference>
<dbReference type="InterPro" id="IPR003593">
    <property type="entry name" value="AAA+_ATPase"/>
</dbReference>
<evidence type="ECO:0000256" key="7">
    <source>
        <dbReference type="ARBA" id="ARBA00023136"/>
    </source>
</evidence>
<evidence type="ECO:0000256" key="3">
    <source>
        <dbReference type="ARBA" id="ARBA00022448"/>
    </source>
</evidence>
<reference evidence="9 10" key="1">
    <citation type="submission" date="2024-05" db="EMBL/GenBank/DDBJ databases">
        <title>Neorhizobium sp. Rsf11, a plant growth promoting and heavy metal resistant PAH-degrader.</title>
        <authorList>
            <person name="Golubev S.N."/>
            <person name="Muratova A.Y."/>
            <person name="Markelova M.I."/>
        </authorList>
    </citation>
    <scope>NUCLEOTIDE SEQUENCE [LARGE SCALE GENOMIC DNA]</scope>
    <source>
        <strain evidence="9 10">Rsf11</strain>
    </source>
</reference>
<dbReference type="InterPro" id="IPR013563">
    <property type="entry name" value="Oligopep_ABC_C"/>
</dbReference>
<dbReference type="NCBIfam" id="TIGR01727">
    <property type="entry name" value="oligo_HPY"/>
    <property type="match status" value="1"/>
</dbReference>
<comment type="subcellular location">
    <subcellularLocation>
        <location evidence="1">Cell inner membrane</location>
        <topology evidence="1">Peripheral membrane protein</topology>
    </subcellularLocation>
</comment>
<gene>
    <name evidence="9" type="ORF">ABK249_13630</name>
</gene>
<dbReference type="InterPro" id="IPR027417">
    <property type="entry name" value="P-loop_NTPase"/>
</dbReference>
<evidence type="ECO:0000256" key="2">
    <source>
        <dbReference type="ARBA" id="ARBA00005417"/>
    </source>
</evidence>